<proteinExistence type="inferred from homology"/>
<keyword evidence="5" id="KW-0349">Heme</keyword>
<gene>
    <name evidence="12" type="ORF">HGG74_14240</name>
</gene>
<evidence type="ECO:0000256" key="8">
    <source>
        <dbReference type="ARBA" id="ARBA00023004"/>
    </source>
</evidence>
<dbReference type="GO" id="GO:0046872">
    <property type="term" value="F:metal ion binding"/>
    <property type="evidence" value="ECO:0007669"/>
    <property type="project" value="UniProtKB-KW"/>
</dbReference>
<dbReference type="EMBL" id="JAAZSQ010000014">
    <property type="protein sequence ID" value="NKX55674.1"/>
    <property type="molecule type" value="Genomic_DNA"/>
</dbReference>
<name>A0A7X6K6F0_9MICC</name>
<dbReference type="InterPro" id="IPR041854">
    <property type="entry name" value="BFD-like_2Fe2S-bd_dom_sf"/>
</dbReference>
<dbReference type="Gene3D" id="1.10.10.1100">
    <property type="entry name" value="BFD-like [2Fe-2S]-binding domain"/>
    <property type="match status" value="1"/>
</dbReference>
<evidence type="ECO:0000256" key="5">
    <source>
        <dbReference type="ARBA" id="ARBA00022617"/>
    </source>
</evidence>
<feature type="domain" description="FAD/NAD(P)-binding" evidence="11">
    <location>
        <begin position="1"/>
        <end position="294"/>
    </location>
</feature>
<keyword evidence="6" id="KW-0479">Metal-binding</keyword>
<evidence type="ECO:0000256" key="1">
    <source>
        <dbReference type="ARBA" id="ARBA00001929"/>
    </source>
</evidence>
<dbReference type="InterPro" id="IPR007419">
    <property type="entry name" value="BFD-like_2Fe2S-bd_dom"/>
</dbReference>
<comment type="cofactor">
    <cofactor evidence="2">
        <name>[4Fe-4S] cluster</name>
        <dbReference type="ChEBI" id="CHEBI:49883"/>
    </cofactor>
</comment>
<evidence type="ECO:0000256" key="7">
    <source>
        <dbReference type="ARBA" id="ARBA00023002"/>
    </source>
</evidence>
<dbReference type="GO" id="GO:0016491">
    <property type="term" value="F:oxidoreductase activity"/>
    <property type="evidence" value="ECO:0007669"/>
    <property type="project" value="UniProtKB-KW"/>
</dbReference>
<evidence type="ECO:0000256" key="6">
    <source>
        <dbReference type="ARBA" id="ARBA00022723"/>
    </source>
</evidence>
<comment type="pathway">
    <text evidence="3">Nitrogen metabolism; nitrate reduction (assimilation).</text>
</comment>
<evidence type="ECO:0000259" key="11">
    <source>
        <dbReference type="Pfam" id="PF07992"/>
    </source>
</evidence>
<dbReference type="Pfam" id="PF04324">
    <property type="entry name" value="Fer2_BFD"/>
    <property type="match status" value="1"/>
</dbReference>
<dbReference type="PANTHER" id="PTHR43809:SF1">
    <property type="entry name" value="NITRITE REDUCTASE (NADH) LARGE SUBUNIT"/>
    <property type="match status" value="1"/>
</dbReference>
<dbReference type="AlphaFoldDB" id="A0A7X6K6F0"/>
<organism evidence="12 13">
    <name type="scientific">Arthrobacter mobilis</name>
    <dbReference type="NCBI Taxonomy" id="2724944"/>
    <lineage>
        <taxon>Bacteria</taxon>
        <taxon>Bacillati</taxon>
        <taxon>Actinomycetota</taxon>
        <taxon>Actinomycetes</taxon>
        <taxon>Micrococcales</taxon>
        <taxon>Micrococcaceae</taxon>
        <taxon>Arthrobacter</taxon>
    </lineage>
</organism>
<keyword evidence="9" id="KW-0411">Iron-sulfur</keyword>
<comment type="caution">
    <text evidence="12">The sequence shown here is derived from an EMBL/GenBank/DDBJ whole genome shotgun (WGS) entry which is preliminary data.</text>
</comment>
<reference evidence="12 13" key="1">
    <citation type="submission" date="2020-04" db="EMBL/GenBank/DDBJ databases">
        <title>Arthrobacter sp. nov.</title>
        <authorList>
            <person name="Liu S."/>
        </authorList>
    </citation>
    <scope>NUCLEOTIDE SEQUENCE [LARGE SCALE GENOMIC DNA]</scope>
    <source>
        <strain evidence="12 13">E918</strain>
    </source>
</reference>
<keyword evidence="13" id="KW-1185">Reference proteome</keyword>
<dbReference type="PRINTS" id="PR00368">
    <property type="entry name" value="FADPNR"/>
</dbReference>
<dbReference type="PANTHER" id="PTHR43809">
    <property type="entry name" value="NITRITE REDUCTASE (NADH) LARGE SUBUNIT"/>
    <property type="match status" value="1"/>
</dbReference>
<comment type="cofactor">
    <cofactor evidence="1">
        <name>siroheme</name>
        <dbReference type="ChEBI" id="CHEBI:60052"/>
    </cofactor>
</comment>
<evidence type="ECO:0000256" key="3">
    <source>
        <dbReference type="ARBA" id="ARBA00005096"/>
    </source>
</evidence>
<comment type="similarity">
    <text evidence="4">Belongs to the nitrite and sulfite reductase 4Fe-4S domain family.</text>
</comment>
<sequence length="529" mass="54363">MRIAVVGFGPVAARLIEELLPPVRSGQVLLTVIGAETVPAYNRVLVADLGVGRTTADAIGLADAGELRAAGVNVLLGTTVRRIDRPRRMLELDNGTWAPYDRLVLATGARAVVPTLTGLNPDPAALHLLPPGVTALRDLGDAARLREAVDGGGHVIVLGGGILGIEAALAAAEEGARVTLVHHGDRPLARNIDNGGGRTLARALRSAGINLISGARSTGVSFRPQAGGRHRFDALELEDGRRIGGDLLLLSCGVRPRTGLAEGAGLPVAAGIVVNHRLAADTEGTIFAIGDCAEVRCGDSSCRSCAGAGGPAGLIGPGWRQAEWLARHLIREAGPQAADDVAPLPELAAEKPAVMLLKARNVDMASAGTIDAELWDDDEAVPCTDGCGGVVPPRRVAQWADPEHGRYAKLVTRGGLLEGLVCVGMPRTAAELVLLYERGSELPADRTALFRLDAAEQLPDFSGPADPDSVLCRCTGATLGQVEAAVAGGCSSAGAVGEQTRAGTGCGGCRARITELIKSRLEAAVTGAP</sequence>
<dbReference type="Gene3D" id="3.50.50.60">
    <property type="entry name" value="FAD/NAD(P)-binding domain"/>
    <property type="match status" value="2"/>
</dbReference>
<dbReference type="InterPro" id="IPR036188">
    <property type="entry name" value="FAD/NAD-bd_sf"/>
</dbReference>
<evidence type="ECO:0000313" key="13">
    <source>
        <dbReference type="Proteomes" id="UP000544090"/>
    </source>
</evidence>
<evidence type="ECO:0000256" key="9">
    <source>
        <dbReference type="ARBA" id="ARBA00023014"/>
    </source>
</evidence>
<dbReference type="Pfam" id="PF07992">
    <property type="entry name" value="Pyr_redox_2"/>
    <property type="match status" value="1"/>
</dbReference>
<dbReference type="Proteomes" id="UP000544090">
    <property type="component" value="Unassembled WGS sequence"/>
</dbReference>
<dbReference type="GO" id="GO:0051536">
    <property type="term" value="F:iron-sulfur cluster binding"/>
    <property type="evidence" value="ECO:0007669"/>
    <property type="project" value="UniProtKB-KW"/>
</dbReference>
<keyword evidence="7" id="KW-0560">Oxidoreductase</keyword>
<evidence type="ECO:0000259" key="10">
    <source>
        <dbReference type="Pfam" id="PF04324"/>
    </source>
</evidence>
<evidence type="ECO:0000313" key="12">
    <source>
        <dbReference type="EMBL" id="NKX55674.1"/>
    </source>
</evidence>
<evidence type="ECO:0000256" key="4">
    <source>
        <dbReference type="ARBA" id="ARBA00010429"/>
    </source>
</evidence>
<feature type="domain" description="BFD-like [2Fe-2S]-binding" evidence="10">
    <location>
        <begin position="471"/>
        <end position="518"/>
    </location>
</feature>
<keyword evidence="8" id="KW-0408">Iron</keyword>
<accession>A0A7X6K6F0</accession>
<dbReference type="InterPro" id="IPR023753">
    <property type="entry name" value="FAD/NAD-binding_dom"/>
</dbReference>
<dbReference type="SUPFAM" id="SSF51905">
    <property type="entry name" value="FAD/NAD(P)-binding domain"/>
    <property type="match status" value="2"/>
</dbReference>
<protein>
    <submittedName>
        <fullName evidence="12">NAD(P)/FAD-dependent oxidoreductase</fullName>
    </submittedName>
</protein>
<evidence type="ECO:0000256" key="2">
    <source>
        <dbReference type="ARBA" id="ARBA00001966"/>
    </source>
</evidence>
<dbReference type="InterPro" id="IPR052034">
    <property type="entry name" value="NasD-like"/>
</dbReference>